<evidence type="ECO:0000256" key="3">
    <source>
        <dbReference type="ARBA" id="ARBA00022679"/>
    </source>
</evidence>
<evidence type="ECO:0000256" key="6">
    <source>
        <dbReference type="ARBA" id="ARBA00022953"/>
    </source>
</evidence>
<dbReference type="InterPro" id="IPR007096">
    <property type="entry name" value="RNA-dir_Rpol_cat_phage"/>
</dbReference>
<comment type="catalytic activity">
    <reaction evidence="8">
        <text>RNA(n) + a ribonucleoside 5'-triphosphate = RNA(n+1) + diphosphate</text>
        <dbReference type="Rhea" id="RHEA:21248"/>
        <dbReference type="Rhea" id="RHEA-COMP:14527"/>
        <dbReference type="Rhea" id="RHEA-COMP:17342"/>
        <dbReference type="ChEBI" id="CHEBI:33019"/>
        <dbReference type="ChEBI" id="CHEBI:61557"/>
        <dbReference type="ChEBI" id="CHEBI:140395"/>
        <dbReference type="EC" id="2.7.7.48"/>
    </reaction>
</comment>
<keyword evidence="9" id="KW-0460">Magnesium</keyword>
<feature type="domain" description="RdRp catalytic" evidence="10">
    <location>
        <begin position="297"/>
        <end position="441"/>
    </location>
</feature>
<dbReference type="EC" id="2.7.7.48" evidence="1"/>
<name>A0A514D0X5_9VIRU</name>
<sequence length="599" mass="68337">MKSLIKLWTDMAEELAMWCRTSTIRDSQRVAERFEHEGLSFLTITLPSFGSDLQKSLDDGKVGHDHFAGFRRRGGLPLFLGGFLDRVFDRGTGCLLDDPCVDSIYAIRQLTLMFAKIAYPCSKEREKRAIDKYIECEKEVKSADRDLAPELLKEFQRLSTLMFGDVYSAVDRKVFDGELIPNHGPGKTADRLTGNRKFDQSEWPLRAEMHFPYGDYALPNWRFAYRLDRVTFLEPRDERPVKVVTVPKTLKTPRIIAIEPTCMQYMQQALMAELVPELENSDVSQMIGFTEQGPNQVLARHGSTYGQLATLDMSEASDRVSNQHVRALLRHWPHLSGAVDASRSRKADVPGYGVQRLAKFASMGSALCFPFEAMVFLTVIMVGIQREHRHQFTRKDLKSFSGQVRVYGDDLIVPVRYVPSVIQTLEDFGLRVNMDKSYWNGKFRESCGKDYYDGHDVTVTRVRRLFPTGRNDVLEIISLVSLRNQLYHAGLWKTVRTLDDMIGPLLGGHYPRVECTSPVLGRHSFLGFIAEKEHRHRQSPLVKGWTVKSIIPKSKISGEGALLKCFLKRGDEPFADRKHLERQGRPSAVDIKLRWASPF</sequence>
<keyword evidence="6" id="KW-0693">Viral RNA replication</keyword>
<feature type="binding site" evidence="9">
    <location>
        <position position="410"/>
    </location>
    <ligand>
        <name>Mg(2+)</name>
        <dbReference type="ChEBI" id="CHEBI:18420"/>
        <label>2</label>
    </ligand>
</feature>
<reference evidence="11" key="1">
    <citation type="submission" date="2019-05" db="EMBL/GenBank/DDBJ databases">
        <title>Metatranscriptomic reconstruction reveals RNA viruses with the potential to shape carbon cycling in soil.</title>
        <authorList>
            <person name="Starr E.P."/>
            <person name="Nuccio E."/>
            <person name="Pett-Ridge J."/>
            <person name="Banfield J.F."/>
            <person name="Firestone M.K."/>
        </authorList>
    </citation>
    <scope>NUCLEOTIDE SEQUENCE</scope>
    <source>
        <strain evidence="11">H4_Rhizo_Litter_20_scaffold_421</strain>
    </source>
</reference>
<dbReference type="GO" id="GO:0046872">
    <property type="term" value="F:metal ion binding"/>
    <property type="evidence" value="ECO:0007669"/>
    <property type="project" value="UniProtKB-KW"/>
</dbReference>
<dbReference type="GO" id="GO:0039694">
    <property type="term" value="P:viral RNA genome replication"/>
    <property type="evidence" value="ECO:0007669"/>
    <property type="project" value="InterPro"/>
</dbReference>
<evidence type="ECO:0000256" key="5">
    <source>
        <dbReference type="ARBA" id="ARBA00022741"/>
    </source>
</evidence>
<accession>A0A514D0X5</accession>
<keyword evidence="4" id="KW-0548">Nucleotidyltransferase</keyword>
<proteinExistence type="predicted"/>
<protein>
    <recommendedName>
        <fullName evidence="1">RNA-directed RNA polymerase</fullName>
        <ecNumber evidence="1">2.7.7.48</ecNumber>
    </recommendedName>
    <alternativeName>
        <fullName evidence="7">RNA replicase beta chain</fullName>
    </alternativeName>
</protein>
<evidence type="ECO:0000313" key="11">
    <source>
        <dbReference type="EMBL" id="QDH87256.1"/>
    </source>
</evidence>
<dbReference type="Pfam" id="PF03431">
    <property type="entry name" value="RNA_replicase_B"/>
    <property type="match status" value="1"/>
</dbReference>
<evidence type="ECO:0000259" key="10">
    <source>
        <dbReference type="PROSITE" id="PS50522"/>
    </source>
</evidence>
<keyword evidence="2 11" id="KW-0696">RNA-directed RNA polymerase</keyword>
<keyword evidence="3" id="KW-0808">Transferase</keyword>
<dbReference type="GO" id="GO:0003968">
    <property type="term" value="F:RNA-directed RNA polymerase activity"/>
    <property type="evidence" value="ECO:0007669"/>
    <property type="project" value="UniProtKB-KW"/>
</dbReference>
<evidence type="ECO:0000256" key="2">
    <source>
        <dbReference type="ARBA" id="ARBA00022484"/>
    </source>
</evidence>
<comment type="cofactor">
    <cofactor evidence="9">
        <name>Mg(2+)</name>
        <dbReference type="ChEBI" id="CHEBI:18420"/>
    </cofactor>
    <text evidence="9">Binds 2 Mg(2+) per subunit.</text>
</comment>
<keyword evidence="9" id="KW-0479">Metal-binding</keyword>
<dbReference type="InterPro" id="IPR005093">
    <property type="entry name" value="RNArep_beta"/>
</dbReference>
<gene>
    <name evidence="11" type="ORF">H4RhizoLitter20421_000001</name>
</gene>
<evidence type="ECO:0000256" key="8">
    <source>
        <dbReference type="ARBA" id="ARBA00048744"/>
    </source>
</evidence>
<evidence type="ECO:0000256" key="9">
    <source>
        <dbReference type="PIRSR" id="PIRSR605093-1"/>
    </source>
</evidence>
<keyword evidence="5" id="KW-0547">Nucleotide-binding</keyword>
<dbReference type="GO" id="GO:0000166">
    <property type="term" value="F:nucleotide binding"/>
    <property type="evidence" value="ECO:0007669"/>
    <property type="project" value="UniProtKB-KW"/>
</dbReference>
<dbReference type="EMBL" id="MN033243">
    <property type="protein sequence ID" value="QDH87256.1"/>
    <property type="molecule type" value="Genomic_RNA"/>
</dbReference>
<feature type="binding site" evidence="9">
    <location>
        <position position="312"/>
    </location>
    <ligand>
        <name>Mg(2+)</name>
        <dbReference type="ChEBI" id="CHEBI:18420"/>
        <label>2</label>
    </ligand>
</feature>
<dbReference type="PROSITE" id="PS50522">
    <property type="entry name" value="RDRP_PHAGE"/>
    <property type="match status" value="1"/>
</dbReference>
<evidence type="ECO:0000256" key="7">
    <source>
        <dbReference type="ARBA" id="ARBA00030248"/>
    </source>
</evidence>
<organism evidence="11">
    <name type="scientific">Leviviridae sp</name>
    <dbReference type="NCBI Taxonomy" id="2027243"/>
    <lineage>
        <taxon>Viruses</taxon>
        <taxon>Riboviria</taxon>
        <taxon>Orthornavirae</taxon>
        <taxon>Lenarviricota</taxon>
        <taxon>Leviviricetes</taxon>
        <taxon>Norzivirales</taxon>
        <taxon>Fiersviridae</taxon>
    </lineage>
</organism>
<evidence type="ECO:0000256" key="1">
    <source>
        <dbReference type="ARBA" id="ARBA00012494"/>
    </source>
</evidence>
<feature type="binding site" evidence="9">
    <location>
        <position position="409"/>
    </location>
    <ligand>
        <name>Mg(2+)</name>
        <dbReference type="ChEBI" id="CHEBI:18420"/>
        <label>2</label>
    </ligand>
</feature>
<evidence type="ECO:0000256" key="4">
    <source>
        <dbReference type="ARBA" id="ARBA00022695"/>
    </source>
</evidence>